<dbReference type="InterPro" id="IPR011856">
    <property type="entry name" value="tRNA_endonuc-like_dom_sf"/>
</dbReference>
<reference evidence="3" key="1">
    <citation type="journal article" date="2019" name="Int. J. Syst. Evol. Microbiol.">
        <title>The Global Catalogue of Microorganisms (GCM) 10K type strain sequencing project: providing services to taxonomists for standard genome sequencing and annotation.</title>
        <authorList>
            <consortium name="The Broad Institute Genomics Platform"/>
            <consortium name="The Broad Institute Genome Sequencing Center for Infectious Disease"/>
            <person name="Wu L."/>
            <person name="Ma J."/>
        </authorList>
    </citation>
    <scope>NUCLEOTIDE SEQUENCE [LARGE SCALE GENOMIC DNA]</scope>
    <source>
        <strain evidence="3">CCUG 36956</strain>
    </source>
</reference>
<evidence type="ECO:0000313" key="3">
    <source>
        <dbReference type="Proteomes" id="UP001596379"/>
    </source>
</evidence>
<sequence>MPIFKVNAGKLKNLSALPLDKEKNLQQLVETNLMEVLELHFLASEYVTTLGGRIDTLAVDTNGAPVIIEYKRNKNDNVINQALSYLKWLKTQKPGFFEKLMMDKLGNAVADKIKLDWHNPWVICIAESFSKFDIDTVEVVPLRIELMRYRYYEGDIFTLEPVTLSEPPLPQAIPASSLQPLEKDTPSVVELRSKATDAIRDLFDDLRERIMALDESVNEKPNTLYVAYRVSKNFADLHIGKNQIKIQLRPIDYVDPQNRVEKIPDGYNWTMDRRVYLKSKEELEYVFGLIEQSYKNVL</sequence>
<evidence type="ECO:0000313" key="2">
    <source>
        <dbReference type="EMBL" id="MFC7298071.1"/>
    </source>
</evidence>
<accession>A0ABW2J417</accession>
<dbReference type="Pfam" id="PF18899">
    <property type="entry name" value="DUF5655"/>
    <property type="match status" value="1"/>
</dbReference>
<organism evidence="2 3">
    <name type="scientific">Herminiimonas aquatilis</name>
    <dbReference type="NCBI Taxonomy" id="345342"/>
    <lineage>
        <taxon>Bacteria</taxon>
        <taxon>Pseudomonadati</taxon>
        <taxon>Pseudomonadota</taxon>
        <taxon>Betaproteobacteria</taxon>
        <taxon>Burkholderiales</taxon>
        <taxon>Oxalobacteraceae</taxon>
        <taxon>Herminiimonas</taxon>
    </lineage>
</organism>
<dbReference type="EMBL" id="JBHTCC010000001">
    <property type="protein sequence ID" value="MFC7298071.1"/>
    <property type="molecule type" value="Genomic_DNA"/>
</dbReference>
<comment type="caution">
    <text evidence="2">The sequence shown here is derived from an EMBL/GenBank/DDBJ whole genome shotgun (WGS) entry which is preliminary data.</text>
</comment>
<name>A0ABW2J417_9BURK</name>
<protein>
    <submittedName>
        <fullName evidence="2">DUF5655 domain-containing protein</fullName>
    </submittedName>
</protein>
<gene>
    <name evidence="2" type="ORF">ACFQO0_06450</name>
</gene>
<dbReference type="InterPro" id="IPR043714">
    <property type="entry name" value="DUF5655"/>
</dbReference>
<dbReference type="Gene3D" id="3.40.1350.10">
    <property type="match status" value="1"/>
</dbReference>
<feature type="domain" description="DUF5655" evidence="1">
    <location>
        <begin position="193"/>
        <end position="295"/>
    </location>
</feature>
<evidence type="ECO:0000259" key="1">
    <source>
        <dbReference type="Pfam" id="PF18899"/>
    </source>
</evidence>
<keyword evidence="3" id="KW-1185">Reference proteome</keyword>
<dbReference type="RefSeq" id="WP_382233192.1">
    <property type="nucleotide sequence ID" value="NZ_JBHTCC010000001.1"/>
</dbReference>
<proteinExistence type="predicted"/>
<dbReference type="Proteomes" id="UP001596379">
    <property type="component" value="Unassembled WGS sequence"/>
</dbReference>